<dbReference type="Gene3D" id="1.25.10.10">
    <property type="entry name" value="Leucine-rich Repeat Variant"/>
    <property type="match status" value="2"/>
</dbReference>
<dbReference type="GO" id="GO:0016491">
    <property type="term" value="F:oxidoreductase activity"/>
    <property type="evidence" value="ECO:0007669"/>
    <property type="project" value="TreeGrafter"/>
</dbReference>
<dbReference type="PANTHER" id="PTHR12697">
    <property type="entry name" value="PBS LYASE HEAT-LIKE PROTEIN"/>
    <property type="match status" value="1"/>
</dbReference>
<dbReference type="InterPro" id="IPR016024">
    <property type="entry name" value="ARM-type_fold"/>
</dbReference>
<evidence type="ECO:0000256" key="1">
    <source>
        <dbReference type="SAM" id="MobiDB-lite"/>
    </source>
</evidence>
<feature type="compositionally biased region" description="Polar residues" evidence="1">
    <location>
        <begin position="337"/>
        <end position="347"/>
    </location>
</feature>
<dbReference type="SMART" id="SM00567">
    <property type="entry name" value="EZ_HEAT"/>
    <property type="match status" value="5"/>
</dbReference>
<dbReference type="Proteomes" id="UP000075670">
    <property type="component" value="Unassembled WGS sequence"/>
</dbReference>
<dbReference type="EMBL" id="LTBC01000001">
    <property type="protein sequence ID" value="KYH33894.1"/>
    <property type="molecule type" value="Genomic_DNA"/>
</dbReference>
<feature type="region of interest" description="Disordered" evidence="1">
    <location>
        <begin position="285"/>
        <end position="347"/>
    </location>
</feature>
<feature type="compositionally biased region" description="Basic and acidic residues" evidence="1">
    <location>
        <begin position="302"/>
        <end position="311"/>
    </location>
</feature>
<dbReference type="Pfam" id="PF03130">
    <property type="entry name" value="HEAT_PBS"/>
    <property type="match status" value="1"/>
</dbReference>
<protein>
    <submittedName>
        <fullName evidence="2">HEAT repeat protein</fullName>
    </submittedName>
</protein>
<dbReference type="InterPro" id="IPR011989">
    <property type="entry name" value="ARM-like"/>
</dbReference>
<keyword evidence="3" id="KW-1185">Reference proteome</keyword>
<dbReference type="PATRIC" id="fig|1122241.3.peg.646"/>
<feature type="compositionally biased region" description="Basic and acidic residues" evidence="1">
    <location>
        <begin position="285"/>
        <end position="295"/>
    </location>
</feature>
<reference evidence="2 3" key="1">
    <citation type="submission" date="2016-02" db="EMBL/GenBank/DDBJ databases">
        <title>Genome sequence of Moorella mulderi DSM 14980.</title>
        <authorList>
            <person name="Poehlein A."/>
            <person name="Daniel R."/>
        </authorList>
    </citation>
    <scope>NUCLEOTIDE SEQUENCE [LARGE SCALE GENOMIC DNA]</scope>
    <source>
        <strain evidence="2 3">DSM 14980</strain>
    </source>
</reference>
<accession>A0A151B1V4</accession>
<name>A0A151B1V4_9FIRM</name>
<dbReference type="PANTHER" id="PTHR12697:SF38">
    <property type="entry name" value="PBS LYASE HEAT DOMAIN PROTEIN REPEAT-CONTAINING PROTEIN"/>
    <property type="match status" value="1"/>
</dbReference>
<organism evidence="2 3">
    <name type="scientific">Moorella mulderi DSM 14980</name>
    <dbReference type="NCBI Taxonomy" id="1122241"/>
    <lineage>
        <taxon>Bacteria</taxon>
        <taxon>Bacillati</taxon>
        <taxon>Bacillota</taxon>
        <taxon>Clostridia</taxon>
        <taxon>Neomoorellales</taxon>
        <taxon>Neomoorellaceae</taxon>
        <taxon>Neomoorella</taxon>
    </lineage>
</organism>
<dbReference type="InterPro" id="IPR004155">
    <property type="entry name" value="PBS_lyase_HEAT"/>
</dbReference>
<evidence type="ECO:0000313" key="3">
    <source>
        <dbReference type="Proteomes" id="UP000075670"/>
    </source>
</evidence>
<dbReference type="SUPFAM" id="SSF48371">
    <property type="entry name" value="ARM repeat"/>
    <property type="match status" value="1"/>
</dbReference>
<comment type="caution">
    <text evidence="2">The sequence shown here is derived from an EMBL/GenBank/DDBJ whole genome shotgun (WGS) entry which is preliminary data.</text>
</comment>
<proteinExistence type="predicted"/>
<gene>
    <name evidence="2" type="ORF">MOMUL_06120</name>
</gene>
<dbReference type="Pfam" id="PF13646">
    <property type="entry name" value="HEAT_2"/>
    <property type="match status" value="2"/>
</dbReference>
<dbReference type="OrthoDB" id="1725476at2"/>
<sequence length="347" mass="37170">MLWQRRRYQDEQRLSAALAGCRGKIAKGLRRELCRLDALALARLLAGLWPRLEEATREQLAALAEEEGFIDAWLRALEQGKAGEKAAAATILGEMEVKRALGPLLAALGDRDEGVQMAATAALTRLRDRRCLEPLLAALAEPRRWPPARVAEVLLALGTASIPPLLDLLARGPEDISLRVINILGLFEDGRVLPALEHCLENGTATVRRAAAMALGETGCGQAAGSLKKALADPVAAVRAAAARSLGRLKCREAGDLLKGCLADATWEVRVAVGAALAELGAAREEQAMGGEHQDGSAGRRYRPDQEETPLRQRPVGDITGRDGFSPALPGMRPFNPYSSPESGKEH</sequence>
<dbReference type="AlphaFoldDB" id="A0A151B1V4"/>
<evidence type="ECO:0000313" key="2">
    <source>
        <dbReference type="EMBL" id="KYH33894.1"/>
    </source>
</evidence>